<evidence type="ECO:0000256" key="8">
    <source>
        <dbReference type="SAM" id="MobiDB-lite"/>
    </source>
</evidence>
<dbReference type="GO" id="GO:0005737">
    <property type="term" value="C:cytoplasm"/>
    <property type="evidence" value="ECO:0007669"/>
    <property type="project" value="TreeGrafter"/>
</dbReference>
<evidence type="ECO:0000256" key="6">
    <source>
        <dbReference type="ARBA" id="ARBA00022833"/>
    </source>
</evidence>
<dbReference type="GO" id="GO:0005634">
    <property type="term" value="C:nucleus"/>
    <property type="evidence" value="ECO:0007669"/>
    <property type="project" value="TreeGrafter"/>
</dbReference>
<protein>
    <submittedName>
        <fullName evidence="10">SET and MYND domain containing 4</fullName>
    </submittedName>
</protein>
<dbReference type="PANTHER" id="PTHR46165">
    <property type="entry name" value="SET AND MYND DOMAIN-CONTAINING PROTEIN 4"/>
    <property type="match status" value="1"/>
</dbReference>
<dbReference type="PROSITE" id="PS50865">
    <property type="entry name" value="ZF_MYND_2"/>
    <property type="match status" value="1"/>
</dbReference>
<gene>
    <name evidence="10" type="primary">SMYD4</name>
</gene>
<evidence type="ECO:0000256" key="2">
    <source>
        <dbReference type="ARBA" id="ARBA00022679"/>
    </source>
</evidence>
<dbReference type="SUPFAM" id="SSF48452">
    <property type="entry name" value="TPR-like"/>
    <property type="match status" value="1"/>
</dbReference>
<dbReference type="Ensembl" id="ENSLACT00000009087.1">
    <property type="protein sequence ID" value="ENSLACP00000009018.1"/>
    <property type="gene ID" value="ENSLACG00000007962.1"/>
</dbReference>
<evidence type="ECO:0000256" key="3">
    <source>
        <dbReference type="ARBA" id="ARBA00022691"/>
    </source>
</evidence>
<dbReference type="InterPro" id="IPR052097">
    <property type="entry name" value="SET-MYND_domain_protein"/>
</dbReference>
<name>H3AH97_LATCH</name>
<reference evidence="10" key="3">
    <citation type="submission" date="2025-09" db="UniProtKB">
        <authorList>
            <consortium name="Ensembl"/>
        </authorList>
    </citation>
    <scope>IDENTIFICATION</scope>
</reference>
<dbReference type="GeneTree" id="ENSGT00730000111079"/>
<keyword evidence="3" id="KW-0949">S-adenosyl-L-methionine</keyword>
<keyword evidence="1" id="KW-0489">Methyltransferase</keyword>
<dbReference type="Pfam" id="PF01753">
    <property type="entry name" value="zf-MYND"/>
    <property type="match status" value="1"/>
</dbReference>
<feature type="domain" description="MYND-type" evidence="9">
    <location>
        <begin position="294"/>
        <end position="333"/>
    </location>
</feature>
<dbReference type="GO" id="GO:0008270">
    <property type="term" value="F:zinc ion binding"/>
    <property type="evidence" value="ECO:0007669"/>
    <property type="project" value="UniProtKB-KW"/>
</dbReference>
<dbReference type="FunCoup" id="H3AH97">
    <property type="interactions" value="2474"/>
</dbReference>
<dbReference type="PANTHER" id="PTHR46165:SF2">
    <property type="entry name" value="SET AND MYND DOMAIN-CONTAINING PROTEIN 4"/>
    <property type="match status" value="1"/>
</dbReference>
<dbReference type="OMA" id="MGENEEY"/>
<dbReference type="Gene3D" id="1.25.40.10">
    <property type="entry name" value="Tetratricopeptide repeat domain"/>
    <property type="match status" value="1"/>
</dbReference>
<dbReference type="SUPFAM" id="SSF144232">
    <property type="entry name" value="HIT/MYND zinc finger-like"/>
    <property type="match status" value="1"/>
</dbReference>
<sequence>MEFPVQDWRVHIAQKWAALCGPEKEKFALVTGLEEIFNSCCSQLSLEDETFLTGLTDCLSVRKEPQAMRFYREKGNENFKLKKYIEAAVLYSKGISNASPTSDEVSLCFANRSAALLYLHQYEECLQDIKRAQKHGYPESLEHKVLLRRVECLLQLGKFQEANEAFKEVEKKITSNRNLSSTTAQTSLQRLKDLKSSKSRMKMACLETPAERLKGLRLQQESERVSCASASINMQFDLSHGRHLVALKDIEPGETLVEEEAFVSVLIPGEQKAEKLEGPEAVWDSSIGNQDLHCHHCLKASLSGLTCPSCCFTRYCSESCKERAQDAYHRIECPLGALLLALGVYCHVAFRTALVAGFEEIQKVKEKKQIWDEFQGKQTLQNEAINSSSGVEEGIGFITQHGKENTEEQSAPIPGCDESGKYQSSYLSVASLLAHTEHHSPEHRYLCGLTVVSLFKKIQELKLEPTIVGQRSQGSQSGNRPEGNGDDVLSCELSPELRIMGTVVLKHILQLHCNAQAITGIRERGKTYPPQ</sequence>
<dbReference type="GO" id="GO:0008168">
    <property type="term" value="F:methyltransferase activity"/>
    <property type="evidence" value="ECO:0007669"/>
    <property type="project" value="UniProtKB-KW"/>
</dbReference>
<dbReference type="HOGENOM" id="CLU_021727_0_0_1"/>
<dbReference type="AlphaFoldDB" id="H3AH97"/>
<dbReference type="GO" id="GO:0032259">
    <property type="term" value="P:methylation"/>
    <property type="evidence" value="ECO:0007669"/>
    <property type="project" value="UniProtKB-KW"/>
</dbReference>
<dbReference type="GO" id="GO:0007507">
    <property type="term" value="P:heart development"/>
    <property type="evidence" value="ECO:0007669"/>
    <property type="project" value="TreeGrafter"/>
</dbReference>
<keyword evidence="4" id="KW-0479">Metal-binding</keyword>
<reference evidence="10" key="2">
    <citation type="submission" date="2025-08" db="UniProtKB">
        <authorList>
            <consortium name="Ensembl"/>
        </authorList>
    </citation>
    <scope>IDENTIFICATION</scope>
</reference>
<evidence type="ECO:0000313" key="10">
    <source>
        <dbReference type="Ensembl" id="ENSLACP00000009018.1"/>
    </source>
</evidence>
<organism evidence="10 11">
    <name type="scientific">Latimeria chalumnae</name>
    <name type="common">Coelacanth</name>
    <dbReference type="NCBI Taxonomy" id="7897"/>
    <lineage>
        <taxon>Eukaryota</taxon>
        <taxon>Metazoa</taxon>
        <taxon>Chordata</taxon>
        <taxon>Craniata</taxon>
        <taxon>Vertebrata</taxon>
        <taxon>Euteleostomi</taxon>
        <taxon>Coelacanthiformes</taxon>
        <taxon>Coelacanthidae</taxon>
        <taxon>Latimeria</taxon>
    </lineage>
</organism>
<dbReference type="InParanoid" id="H3AH97"/>
<evidence type="ECO:0000256" key="5">
    <source>
        <dbReference type="ARBA" id="ARBA00022771"/>
    </source>
</evidence>
<dbReference type="EMBL" id="AFYH01222771">
    <property type="status" value="NOT_ANNOTATED_CDS"/>
    <property type="molecule type" value="Genomic_DNA"/>
</dbReference>
<evidence type="ECO:0000313" key="11">
    <source>
        <dbReference type="Proteomes" id="UP000008672"/>
    </source>
</evidence>
<evidence type="ECO:0000256" key="4">
    <source>
        <dbReference type="ARBA" id="ARBA00022723"/>
    </source>
</evidence>
<evidence type="ECO:0000256" key="1">
    <source>
        <dbReference type="ARBA" id="ARBA00022603"/>
    </source>
</evidence>
<feature type="compositionally biased region" description="Polar residues" evidence="8">
    <location>
        <begin position="469"/>
        <end position="479"/>
    </location>
</feature>
<dbReference type="InterPro" id="IPR002893">
    <property type="entry name" value="Znf_MYND"/>
</dbReference>
<keyword evidence="11" id="KW-1185">Reference proteome</keyword>
<feature type="region of interest" description="Disordered" evidence="8">
    <location>
        <begin position="468"/>
        <end position="489"/>
    </location>
</feature>
<reference evidence="11" key="1">
    <citation type="submission" date="2011-08" db="EMBL/GenBank/DDBJ databases">
        <title>The draft genome of Latimeria chalumnae.</title>
        <authorList>
            <person name="Di Palma F."/>
            <person name="Alfoldi J."/>
            <person name="Johnson J."/>
            <person name="Berlin A."/>
            <person name="Gnerre S."/>
            <person name="Jaffe D."/>
            <person name="MacCallum I."/>
            <person name="Young S."/>
            <person name="Walker B.J."/>
            <person name="Lander E."/>
            <person name="Lindblad-Toh K."/>
        </authorList>
    </citation>
    <scope>NUCLEOTIDE SEQUENCE [LARGE SCALE GENOMIC DNA]</scope>
    <source>
        <strain evidence="11">Wild caught</strain>
    </source>
</reference>
<accession>H3AH97</accession>
<dbReference type="STRING" id="7897.ENSLACP00000009018"/>
<keyword evidence="2" id="KW-0808">Transferase</keyword>
<dbReference type="GO" id="GO:0042826">
    <property type="term" value="F:histone deacetylase binding"/>
    <property type="evidence" value="ECO:0007669"/>
    <property type="project" value="TreeGrafter"/>
</dbReference>
<keyword evidence="6" id="KW-0862">Zinc</keyword>
<dbReference type="InterPro" id="IPR011990">
    <property type="entry name" value="TPR-like_helical_dom_sf"/>
</dbReference>
<evidence type="ECO:0000259" key="9">
    <source>
        <dbReference type="PROSITE" id="PS50865"/>
    </source>
</evidence>
<proteinExistence type="predicted"/>
<dbReference type="Bgee" id="ENSLACG00000007962">
    <property type="expression patterns" value="Expressed in muscle tissue and 2 other cell types or tissues"/>
</dbReference>
<keyword evidence="5 7" id="KW-0863">Zinc-finger</keyword>
<evidence type="ECO:0000256" key="7">
    <source>
        <dbReference type="PROSITE-ProRule" id="PRU00134"/>
    </source>
</evidence>
<dbReference type="eggNOG" id="KOG2084">
    <property type="taxonomic scope" value="Eukaryota"/>
</dbReference>
<dbReference type="Proteomes" id="UP000008672">
    <property type="component" value="Unassembled WGS sequence"/>
</dbReference>